<dbReference type="InterPro" id="IPR006612">
    <property type="entry name" value="THAP_Znf"/>
</dbReference>
<organism evidence="8">
    <name type="scientific">Camponotus floridanus</name>
    <name type="common">Florida carpenter ant</name>
    <dbReference type="NCBI Taxonomy" id="104421"/>
    <lineage>
        <taxon>Eukaryota</taxon>
        <taxon>Metazoa</taxon>
        <taxon>Ecdysozoa</taxon>
        <taxon>Arthropoda</taxon>
        <taxon>Hexapoda</taxon>
        <taxon>Insecta</taxon>
        <taxon>Pterygota</taxon>
        <taxon>Neoptera</taxon>
        <taxon>Endopterygota</taxon>
        <taxon>Hymenoptera</taxon>
        <taxon>Apocrita</taxon>
        <taxon>Aculeata</taxon>
        <taxon>Formicoidea</taxon>
        <taxon>Formicidae</taxon>
        <taxon>Formicinae</taxon>
        <taxon>Camponotus</taxon>
    </lineage>
</organism>
<dbReference type="GO" id="GO:0008270">
    <property type="term" value="F:zinc ion binding"/>
    <property type="evidence" value="ECO:0007669"/>
    <property type="project" value="UniProtKB-KW"/>
</dbReference>
<evidence type="ECO:0000256" key="5">
    <source>
        <dbReference type="PROSITE-ProRule" id="PRU00309"/>
    </source>
</evidence>
<evidence type="ECO:0000256" key="4">
    <source>
        <dbReference type="ARBA" id="ARBA00023125"/>
    </source>
</evidence>
<dbReference type="InterPro" id="IPR038441">
    <property type="entry name" value="THAP_Znf_sf"/>
</dbReference>
<feature type="non-terminal residue" evidence="7">
    <location>
        <position position="1"/>
    </location>
</feature>
<dbReference type="SUPFAM" id="SSF57716">
    <property type="entry name" value="Glucocorticoid receptor-like (DNA-binding domain)"/>
    <property type="match status" value="1"/>
</dbReference>
<evidence type="ECO:0000256" key="2">
    <source>
        <dbReference type="ARBA" id="ARBA00022771"/>
    </source>
</evidence>
<proteinExistence type="predicted"/>
<evidence type="ECO:0000313" key="7">
    <source>
        <dbReference type="EMBL" id="EFN67909.1"/>
    </source>
</evidence>
<evidence type="ECO:0000259" key="6">
    <source>
        <dbReference type="PROSITE" id="PS50950"/>
    </source>
</evidence>
<dbReference type="Gene3D" id="6.20.210.20">
    <property type="entry name" value="THAP domain"/>
    <property type="match status" value="1"/>
</dbReference>
<dbReference type="PROSITE" id="PS50950">
    <property type="entry name" value="ZF_THAP"/>
    <property type="match status" value="1"/>
</dbReference>
<reference evidence="7 8" key="1">
    <citation type="journal article" date="2010" name="Science">
        <title>Genomic comparison of the ants Camponotus floridanus and Harpegnathos saltator.</title>
        <authorList>
            <person name="Bonasio R."/>
            <person name="Zhang G."/>
            <person name="Ye C."/>
            <person name="Mutti N.S."/>
            <person name="Fang X."/>
            <person name="Qin N."/>
            <person name="Donahue G."/>
            <person name="Yang P."/>
            <person name="Li Q."/>
            <person name="Li C."/>
            <person name="Zhang P."/>
            <person name="Huang Z."/>
            <person name="Berger S.L."/>
            <person name="Reinberg D."/>
            <person name="Wang J."/>
            <person name="Liebig J."/>
        </authorList>
    </citation>
    <scope>NUCLEOTIDE SEQUENCE [LARGE SCALE GENOMIC DNA]</scope>
    <source>
        <strain evidence="8">C129</strain>
    </source>
</reference>
<dbReference type="GO" id="GO:0003677">
    <property type="term" value="F:DNA binding"/>
    <property type="evidence" value="ECO:0007669"/>
    <property type="project" value="UniProtKB-UniRule"/>
</dbReference>
<keyword evidence="2 5" id="KW-0863">Zinc-finger</keyword>
<keyword evidence="8" id="KW-1185">Reference proteome</keyword>
<feature type="domain" description="THAP-type" evidence="6">
    <location>
        <begin position="3"/>
        <end position="80"/>
    </location>
</feature>
<gene>
    <name evidence="7" type="ORF">EAG_02760</name>
</gene>
<accession>E2AF77</accession>
<evidence type="ECO:0000256" key="3">
    <source>
        <dbReference type="ARBA" id="ARBA00022833"/>
    </source>
</evidence>
<evidence type="ECO:0000256" key="1">
    <source>
        <dbReference type="ARBA" id="ARBA00022723"/>
    </source>
</evidence>
<keyword evidence="1" id="KW-0479">Metal-binding</keyword>
<dbReference type="AlphaFoldDB" id="E2AF77"/>
<keyword evidence="4 5" id="KW-0238">DNA-binding</keyword>
<dbReference type="InParanoid" id="E2AF77"/>
<protein>
    <recommendedName>
        <fullName evidence="6">THAP-type domain-containing protein</fullName>
    </recommendedName>
</protein>
<dbReference type="EMBL" id="GL439053">
    <property type="protein sequence ID" value="EFN67909.1"/>
    <property type="molecule type" value="Genomic_DNA"/>
</dbReference>
<dbReference type="OMA" id="HFTLEDY"/>
<sequence>KSKSKIFCSVFGCNSKACKNPDLSFHRFPEVGQVKVNHLNKFGQSELIDRRVLWERALKIGKKVTQNMRVCSLHFVEDDY</sequence>
<feature type="non-terminal residue" evidence="7">
    <location>
        <position position="80"/>
    </location>
</feature>
<dbReference type="Proteomes" id="UP000000311">
    <property type="component" value="Unassembled WGS sequence"/>
</dbReference>
<dbReference type="Pfam" id="PF05485">
    <property type="entry name" value="THAP"/>
    <property type="match status" value="1"/>
</dbReference>
<keyword evidence="3" id="KW-0862">Zinc</keyword>
<evidence type="ECO:0000313" key="8">
    <source>
        <dbReference type="Proteomes" id="UP000000311"/>
    </source>
</evidence>
<name>E2AF77_CAMFO</name>